<keyword evidence="1" id="KW-1133">Transmembrane helix</keyword>
<sequence length="159" mass="18920">MKSNEYSYIKLCYLVKYVFIAIFVIRAFILSMFFGKAMNELMIMVGIYSVIIFFIEESRKKNLLINDKAIYPLLVLKNYKLLLTYKSIYATVDHLEEYNQTLKELENMKPDQFEKETVKTYNEITKLISKENIQDLKGYLIYPYSNVAHILQGDVKWTY</sequence>
<reference evidence="2" key="1">
    <citation type="submission" date="2024-07" db="EMBL/GenBank/DDBJ databases">
        <authorList>
            <person name="Li X.-J."/>
            <person name="Wang X."/>
        </authorList>
    </citation>
    <scope>NUCLEOTIDE SEQUENCE</scope>
    <source>
        <strain evidence="2">HSP-342</strain>
    </source>
</reference>
<dbReference type="RefSeq" id="WP_369713091.1">
    <property type="nucleotide sequence ID" value="NZ_CP165646.1"/>
</dbReference>
<organism evidence="2">
    <name type="scientific">Leptotrichia mesophila</name>
    <dbReference type="NCBI Taxonomy" id="3239303"/>
    <lineage>
        <taxon>Bacteria</taxon>
        <taxon>Fusobacteriati</taxon>
        <taxon>Fusobacteriota</taxon>
        <taxon>Fusobacteriia</taxon>
        <taxon>Fusobacteriales</taxon>
        <taxon>Leptotrichiaceae</taxon>
        <taxon>Leptotrichia</taxon>
    </lineage>
</organism>
<evidence type="ECO:0000256" key="1">
    <source>
        <dbReference type="SAM" id="Phobius"/>
    </source>
</evidence>
<keyword evidence="1" id="KW-0812">Transmembrane</keyword>
<protein>
    <submittedName>
        <fullName evidence="2">Uncharacterized protein</fullName>
    </submittedName>
</protein>
<feature type="transmembrane region" description="Helical" evidence="1">
    <location>
        <begin position="12"/>
        <end position="31"/>
    </location>
</feature>
<dbReference type="EMBL" id="CP165646">
    <property type="protein sequence ID" value="XDU64837.1"/>
    <property type="molecule type" value="Genomic_DNA"/>
</dbReference>
<accession>A0AB39VAV6</accession>
<keyword evidence="1" id="KW-0472">Membrane</keyword>
<proteinExistence type="predicted"/>
<name>A0AB39VAV6_9FUSO</name>
<dbReference type="KEGG" id="lmes:AB8B23_01330"/>
<gene>
    <name evidence="2" type="ORF">AB8B23_01330</name>
</gene>
<dbReference type="AlphaFoldDB" id="A0AB39VAV6"/>
<evidence type="ECO:0000313" key="2">
    <source>
        <dbReference type="EMBL" id="XDU64837.1"/>
    </source>
</evidence>
<feature type="transmembrane region" description="Helical" evidence="1">
    <location>
        <begin position="37"/>
        <end position="55"/>
    </location>
</feature>